<keyword evidence="4" id="KW-1185">Reference proteome</keyword>
<dbReference type="InterPro" id="IPR029057">
    <property type="entry name" value="PRTase-like"/>
</dbReference>
<accession>A0A936ZIQ2</accession>
<evidence type="ECO:0000313" key="4">
    <source>
        <dbReference type="Proteomes" id="UP000613011"/>
    </source>
</evidence>
<dbReference type="AlphaFoldDB" id="A0A936ZIQ2"/>
<organism evidence="3 4">
    <name type="scientific">Ramlibacter aurantiacus</name>
    <dbReference type="NCBI Taxonomy" id="2801330"/>
    <lineage>
        <taxon>Bacteria</taxon>
        <taxon>Pseudomonadati</taxon>
        <taxon>Pseudomonadota</taxon>
        <taxon>Betaproteobacteria</taxon>
        <taxon>Burkholderiales</taxon>
        <taxon>Comamonadaceae</taxon>
        <taxon>Ramlibacter</taxon>
    </lineage>
</organism>
<comment type="caution">
    <text evidence="3">The sequence shown here is derived from an EMBL/GenBank/DDBJ whole genome shotgun (WGS) entry which is preliminary data.</text>
</comment>
<evidence type="ECO:0000313" key="3">
    <source>
        <dbReference type="EMBL" id="MBL0422139.1"/>
    </source>
</evidence>
<proteinExistence type="inferred from homology"/>
<dbReference type="InterPro" id="IPR000836">
    <property type="entry name" value="PRTase_dom"/>
</dbReference>
<comment type="similarity">
    <text evidence="1">Belongs to the ComF/GntX family.</text>
</comment>
<dbReference type="Gene3D" id="3.40.50.2020">
    <property type="match status" value="1"/>
</dbReference>
<evidence type="ECO:0000259" key="2">
    <source>
        <dbReference type="Pfam" id="PF00156"/>
    </source>
</evidence>
<evidence type="ECO:0000256" key="1">
    <source>
        <dbReference type="ARBA" id="ARBA00008007"/>
    </source>
</evidence>
<dbReference type="Proteomes" id="UP000613011">
    <property type="component" value="Unassembled WGS sequence"/>
</dbReference>
<dbReference type="PANTHER" id="PTHR47505">
    <property type="entry name" value="DNA UTILIZATION PROTEIN YHGH"/>
    <property type="match status" value="1"/>
</dbReference>
<dbReference type="SUPFAM" id="SSF53271">
    <property type="entry name" value="PRTase-like"/>
    <property type="match status" value="1"/>
</dbReference>
<protein>
    <submittedName>
        <fullName evidence="3">ComF family protein</fullName>
    </submittedName>
</protein>
<dbReference type="CDD" id="cd06223">
    <property type="entry name" value="PRTases_typeI"/>
    <property type="match status" value="1"/>
</dbReference>
<dbReference type="Pfam" id="PF00156">
    <property type="entry name" value="Pribosyltran"/>
    <property type="match status" value="1"/>
</dbReference>
<reference evidence="3" key="1">
    <citation type="submission" date="2021-01" db="EMBL/GenBank/DDBJ databases">
        <title>Ramlibacter sp. strain AW1 16S ribosomal RNA gene Genome sequencing and assembly.</title>
        <authorList>
            <person name="Kang M."/>
        </authorList>
    </citation>
    <scope>NUCLEOTIDE SEQUENCE</scope>
    <source>
        <strain evidence="3">AW1</strain>
    </source>
</reference>
<feature type="domain" description="Phosphoribosyltransferase" evidence="2">
    <location>
        <begin position="133"/>
        <end position="229"/>
    </location>
</feature>
<name>A0A936ZIQ2_9BURK</name>
<gene>
    <name evidence="3" type="ORF">JI739_17455</name>
</gene>
<sequence>MWRPWFDRLALAAPSRCEVCRAWPARPVCQACRYRFAQTVSRCGRCALILPGGLQVCGSCLREPPELDACHAAVDYAFPWTGLIARFKFQDEPGWARPLADLMRAVPAIAHAVSTADRVVPMPLSRRRLSERGFNQALELARRLGAGCVDARLLLRVRDTLPQASLDLSRRRANVAQAFAVDPLRAACLAGSHVLLVDDVMTSGASLAAAARALRQAGAARVTGVVLARTA</sequence>
<dbReference type="PANTHER" id="PTHR47505:SF1">
    <property type="entry name" value="DNA UTILIZATION PROTEIN YHGH"/>
    <property type="match status" value="1"/>
</dbReference>
<dbReference type="InterPro" id="IPR051910">
    <property type="entry name" value="ComF/GntX_DNA_util-trans"/>
</dbReference>
<dbReference type="EMBL" id="JAEQNA010000007">
    <property type="protein sequence ID" value="MBL0422139.1"/>
    <property type="molecule type" value="Genomic_DNA"/>
</dbReference>